<feature type="domain" description="C2H2-type" evidence="9">
    <location>
        <begin position="276"/>
        <end position="304"/>
    </location>
</feature>
<dbReference type="Pfam" id="PF12171">
    <property type="entry name" value="zf-C2H2_jaz"/>
    <property type="match status" value="1"/>
</dbReference>
<comment type="subcellular location">
    <subcellularLocation>
        <location evidence="1">Nucleus</location>
    </subcellularLocation>
</comment>
<dbReference type="OrthoDB" id="654211at2759"/>
<dbReference type="SUPFAM" id="SSF57667">
    <property type="entry name" value="beta-beta-alpha zinc fingers"/>
    <property type="match status" value="6"/>
</dbReference>
<gene>
    <name evidence="10" type="primary">ZKSCAN7</name>
    <name evidence="10" type="ORF">EVAR_30432_1</name>
</gene>
<dbReference type="InterPro" id="IPR036236">
    <property type="entry name" value="Znf_C2H2_sf"/>
</dbReference>
<evidence type="ECO:0000256" key="6">
    <source>
        <dbReference type="ARBA" id="ARBA00023242"/>
    </source>
</evidence>
<dbReference type="Proteomes" id="UP000299102">
    <property type="component" value="Unassembled WGS sequence"/>
</dbReference>
<feature type="domain" description="C2H2-type" evidence="9">
    <location>
        <begin position="408"/>
        <end position="435"/>
    </location>
</feature>
<feature type="domain" description="C2H2-type" evidence="9">
    <location>
        <begin position="530"/>
        <end position="568"/>
    </location>
</feature>
<dbReference type="EMBL" id="BGZK01000480">
    <property type="protein sequence ID" value="GBP46301.1"/>
    <property type="molecule type" value="Genomic_DNA"/>
</dbReference>
<feature type="domain" description="C2H2-type" evidence="9">
    <location>
        <begin position="191"/>
        <end position="218"/>
    </location>
</feature>
<keyword evidence="2" id="KW-0479">Metal-binding</keyword>
<feature type="domain" description="C2H2-type" evidence="9">
    <location>
        <begin position="304"/>
        <end position="326"/>
    </location>
</feature>
<organism evidence="10 11">
    <name type="scientific">Eumeta variegata</name>
    <name type="common">Bagworm moth</name>
    <name type="synonym">Eumeta japonica</name>
    <dbReference type="NCBI Taxonomy" id="151549"/>
    <lineage>
        <taxon>Eukaryota</taxon>
        <taxon>Metazoa</taxon>
        <taxon>Ecdysozoa</taxon>
        <taxon>Arthropoda</taxon>
        <taxon>Hexapoda</taxon>
        <taxon>Insecta</taxon>
        <taxon>Pterygota</taxon>
        <taxon>Neoptera</taxon>
        <taxon>Endopterygota</taxon>
        <taxon>Lepidoptera</taxon>
        <taxon>Glossata</taxon>
        <taxon>Ditrysia</taxon>
        <taxon>Tineoidea</taxon>
        <taxon>Psychidae</taxon>
        <taxon>Oiketicinae</taxon>
        <taxon>Eumeta</taxon>
    </lineage>
</organism>
<keyword evidence="6" id="KW-0539">Nucleus</keyword>
<dbReference type="STRING" id="151549.A0A4C1W5F6"/>
<dbReference type="PROSITE" id="PS50157">
    <property type="entry name" value="ZINC_FINGER_C2H2_2"/>
    <property type="match status" value="10"/>
</dbReference>
<dbReference type="Gene3D" id="3.30.160.60">
    <property type="entry name" value="Classic Zinc Finger"/>
    <property type="match status" value="7"/>
</dbReference>
<keyword evidence="11" id="KW-1185">Reference proteome</keyword>
<keyword evidence="5" id="KW-0862">Zinc</keyword>
<dbReference type="SMART" id="SM00355">
    <property type="entry name" value="ZnF_C2H2"/>
    <property type="match status" value="11"/>
</dbReference>
<reference evidence="10 11" key="1">
    <citation type="journal article" date="2019" name="Commun. Biol.">
        <title>The bagworm genome reveals a unique fibroin gene that provides high tensile strength.</title>
        <authorList>
            <person name="Kono N."/>
            <person name="Nakamura H."/>
            <person name="Ohtoshi R."/>
            <person name="Tomita M."/>
            <person name="Numata K."/>
            <person name="Arakawa K."/>
        </authorList>
    </citation>
    <scope>NUCLEOTIDE SEQUENCE [LARGE SCALE GENOMIC DNA]</scope>
</reference>
<dbReference type="AlphaFoldDB" id="A0A4C1W5F6"/>
<sequence>MRSVPVDGQDEELSKYALPQLSSTDTLVFDVSGKPKQGYHKTLEHKKEMKKVDVYSMDIPYTYSVQTDFDDEPVKQETASDVDDDTPLLEFRSNVDNEDELKNLLEGGGVMELKTDNKDAKKQKRVKRGEEKTKKRKKENAEASADEPKSSIRKPLEIDPTKIIIIELNPEEQLKQRELESKSEGYLKFPFKCELCFRGFNYESKLENHMKKHDPARGKYECKLCHMFLPSIYSYRIHEATHTTRYECRACGKRMTDRASIIEHYRVTHEGLVTHYRCQLCGKLSSNSKTHRGHMRNHHSGDRPRCDQCGKTFVNKDSLNEHILLHISPPFPPPLHNALTATRIVARSLDACGRVDVAWRVRRDSCRGHGGCPSWLSLTDARAGRTEMGHLVIRGVRMPLIHQGVKNHECEQCGQRFRTKTQVKHHLLKHTTARDFYCVECDVRFKSAHNLRQHLVKSLRHRDKNSLKYGCTRCDRRFDSERALQHHITFQHEGVRLHGCSTCGAALATRGSLAKHIRVAHRGYRPPLKHVCDTCGKAFRVRFASNYFDKLSKNVLINHVRTHTGEKPYECADCGRRFSQRTARNTHVKLVHLKVKRGTKLKEIQDMTAGTKPAVGAVAAATVAVPKEEPVLVFDSWPRPALSTAEIFFTAAT</sequence>
<name>A0A4C1W5F6_EUMVA</name>
<dbReference type="InterPro" id="IPR022755">
    <property type="entry name" value="Znf_C2H2_jaz"/>
</dbReference>
<dbReference type="FunFam" id="3.30.160.60:FF:000557">
    <property type="entry name" value="zinc finger and SCAN domain-containing protein 29"/>
    <property type="match status" value="1"/>
</dbReference>
<dbReference type="GO" id="GO:0008270">
    <property type="term" value="F:zinc ion binding"/>
    <property type="evidence" value="ECO:0007669"/>
    <property type="project" value="UniProtKB-KW"/>
</dbReference>
<proteinExistence type="predicted"/>
<feature type="region of interest" description="Disordered" evidence="8">
    <location>
        <begin position="106"/>
        <end position="153"/>
    </location>
</feature>
<evidence type="ECO:0000256" key="8">
    <source>
        <dbReference type="SAM" id="MobiDB-lite"/>
    </source>
</evidence>
<evidence type="ECO:0000313" key="10">
    <source>
        <dbReference type="EMBL" id="GBP46301.1"/>
    </source>
</evidence>
<keyword evidence="4 7" id="KW-0863">Zinc-finger</keyword>
<comment type="caution">
    <text evidence="10">The sequence shown here is derived from an EMBL/GenBank/DDBJ whole genome shotgun (WGS) entry which is preliminary data.</text>
</comment>
<dbReference type="PANTHER" id="PTHR24394">
    <property type="entry name" value="ZINC FINGER PROTEIN"/>
    <property type="match status" value="1"/>
</dbReference>
<feature type="domain" description="C2H2-type" evidence="9">
    <location>
        <begin position="436"/>
        <end position="466"/>
    </location>
</feature>
<feature type="domain" description="C2H2-type" evidence="9">
    <location>
        <begin position="498"/>
        <end position="526"/>
    </location>
</feature>
<dbReference type="GO" id="GO:0005634">
    <property type="term" value="C:nucleus"/>
    <property type="evidence" value="ECO:0007669"/>
    <property type="project" value="UniProtKB-SubCell"/>
</dbReference>
<evidence type="ECO:0000256" key="7">
    <source>
        <dbReference type="PROSITE-ProRule" id="PRU00042"/>
    </source>
</evidence>
<dbReference type="GO" id="GO:0000981">
    <property type="term" value="F:DNA-binding transcription factor activity, RNA polymerase II-specific"/>
    <property type="evidence" value="ECO:0007669"/>
    <property type="project" value="TreeGrafter"/>
</dbReference>
<evidence type="ECO:0000259" key="9">
    <source>
        <dbReference type="PROSITE" id="PS50157"/>
    </source>
</evidence>
<evidence type="ECO:0000256" key="1">
    <source>
        <dbReference type="ARBA" id="ARBA00004123"/>
    </source>
</evidence>
<evidence type="ECO:0000256" key="3">
    <source>
        <dbReference type="ARBA" id="ARBA00022737"/>
    </source>
</evidence>
<feature type="domain" description="C2H2-type" evidence="9">
    <location>
        <begin position="469"/>
        <end position="497"/>
    </location>
</feature>
<dbReference type="InterPro" id="IPR013087">
    <property type="entry name" value="Znf_C2H2_type"/>
</dbReference>
<feature type="domain" description="C2H2-type" evidence="9">
    <location>
        <begin position="569"/>
        <end position="597"/>
    </location>
</feature>
<dbReference type="PANTHER" id="PTHR24394:SF29">
    <property type="entry name" value="MYONEURIN"/>
    <property type="match status" value="1"/>
</dbReference>
<dbReference type="Pfam" id="PF00096">
    <property type="entry name" value="zf-C2H2"/>
    <property type="match status" value="3"/>
</dbReference>
<dbReference type="PROSITE" id="PS00028">
    <property type="entry name" value="ZINC_FINGER_C2H2_1"/>
    <property type="match status" value="7"/>
</dbReference>
<evidence type="ECO:0000256" key="2">
    <source>
        <dbReference type="ARBA" id="ARBA00022723"/>
    </source>
</evidence>
<keyword evidence="3" id="KW-0677">Repeat</keyword>
<feature type="domain" description="C2H2-type" evidence="9">
    <location>
        <begin position="246"/>
        <end position="274"/>
    </location>
</feature>
<evidence type="ECO:0000256" key="4">
    <source>
        <dbReference type="ARBA" id="ARBA00022771"/>
    </source>
</evidence>
<evidence type="ECO:0000313" key="11">
    <source>
        <dbReference type="Proteomes" id="UP000299102"/>
    </source>
</evidence>
<protein>
    <submittedName>
        <fullName evidence="10">Zinc finger protein with KRAB and SCAN domains 7</fullName>
    </submittedName>
</protein>
<accession>A0A4C1W5F6</accession>
<evidence type="ECO:0000256" key="5">
    <source>
        <dbReference type="ARBA" id="ARBA00022833"/>
    </source>
</evidence>